<keyword evidence="3" id="KW-1185">Reference proteome</keyword>
<dbReference type="InterPro" id="IPR051678">
    <property type="entry name" value="AGP_Transferase"/>
</dbReference>
<protein>
    <submittedName>
        <fullName evidence="2">Uu.00g001060.m01.CDS01</fullName>
    </submittedName>
</protein>
<evidence type="ECO:0000313" key="2">
    <source>
        <dbReference type="EMBL" id="CAJ2505976.1"/>
    </source>
</evidence>
<dbReference type="InterPro" id="IPR011009">
    <property type="entry name" value="Kinase-like_dom_sf"/>
</dbReference>
<organism evidence="2 3">
    <name type="scientific">Anthostomella pinea</name>
    <dbReference type="NCBI Taxonomy" id="933095"/>
    <lineage>
        <taxon>Eukaryota</taxon>
        <taxon>Fungi</taxon>
        <taxon>Dikarya</taxon>
        <taxon>Ascomycota</taxon>
        <taxon>Pezizomycotina</taxon>
        <taxon>Sordariomycetes</taxon>
        <taxon>Xylariomycetidae</taxon>
        <taxon>Xylariales</taxon>
        <taxon>Xylariaceae</taxon>
        <taxon>Anthostomella</taxon>
    </lineage>
</organism>
<name>A0AAI8VJX6_9PEZI</name>
<dbReference type="Proteomes" id="UP001295740">
    <property type="component" value="Unassembled WGS sequence"/>
</dbReference>
<evidence type="ECO:0000313" key="3">
    <source>
        <dbReference type="Proteomes" id="UP001295740"/>
    </source>
</evidence>
<dbReference type="PANTHER" id="PTHR21310">
    <property type="entry name" value="AMINOGLYCOSIDE PHOSPHOTRANSFERASE-RELATED-RELATED"/>
    <property type="match status" value="1"/>
</dbReference>
<dbReference type="EMBL" id="CAUWAG010000008">
    <property type="protein sequence ID" value="CAJ2505976.1"/>
    <property type="molecule type" value="Genomic_DNA"/>
</dbReference>
<accession>A0AAI8VJX6</accession>
<proteinExistence type="predicted"/>
<dbReference type="AlphaFoldDB" id="A0AAI8VJX6"/>
<dbReference type="InterPro" id="IPR002575">
    <property type="entry name" value="Aminoglycoside_PTrfase"/>
</dbReference>
<dbReference type="Pfam" id="PF01636">
    <property type="entry name" value="APH"/>
    <property type="match status" value="1"/>
</dbReference>
<gene>
    <name evidence="2" type="ORF">KHLLAP_LOCUS6444</name>
</gene>
<comment type="caution">
    <text evidence="2">The sequence shown here is derived from an EMBL/GenBank/DDBJ whole genome shotgun (WGS) entry which is preliminary data.</text>
</comment>
<evidence type="ECO:0000259" key="1">
    <source>
        <dbReference type="Pfam" id="PF01636"/>
    </source>
</evidence>
<sequence length="413" mass="45820">MNHRKSDLWTGADCYDADDELHERATSFYASVNCDSVAAHCILLRDGVPCTLSDNYSIGHSNLVRQIVFQDGVTWVVRLRLPDLPTTLGNRETITGTEALEIEVASMKYLSSRTSIPVPTLRDWSLDCDNALGTPYIIMDYIDGLVATEMRSQKGCPPSMVGSPEQDERFQIQMASIQFEMASCRFSKIGSLTWDPQNDDFDIGRELVTGKGPWTSSKEYFQDAASDAFEKCLTDPEHELHMSRSLTLPLCLTNRDFGAHNLLVNDDFQIVAMIDFDGIMAAPVELAAQFPSLTGLQREAPGYVPTNRFAIERVGMAKPKLTHYRDLLIELEAQAMTAARDSVADSEETEALASAGFPSAPITPLSMGGRLFSDIASIVQGLGAYASRQEHVNDLYMDLYLKLLKEKGLHKRQ</sequence>
<dbReference type="SUPFAM" id="SSF56112">
    <property type="entry name" value="Protein kinase-like (PK-like)"/>
    <property type="match status" value="1"/>
</dbReference>
<dbReference type="Gene3D" id="3.30.200.20">
    <property type="entry name" value="Phosphorylase Kinase, domain 1"/>
    <property type="match status" value="1"/>
</dbReference>
<dbReference type="PANTHER" id="PTHR21310:SF37">
    <property type="entry name" value="AMINOGLYCOSIDE PHOSPHOTRANSFERASE DOMAIN-CONTAINING PROTEIN"/>
    <property type="match status" value="1"/>
</dbReference>
<feature type="domain" description="Aminoglycoside phosphotransferase" evidence="1">
    <location>
        <begin position="58"/>
        <end position="283"/>
    </location>
</feature>
<reference evidence="2" key="1">
    <citation type="submission" date="2023-10" db="EMBL/GenBank/DDBJ databases">
        <authorList>
            <person name="Hackl T."/>
        </authorList>
    </citation>
    <scope>NUCLEOTIDE SEQUENCE</scope>
</reference>